<evidence type="ECO:0000256" key="1">
    <source>
        <dbReference type="SAM" id="MobiDB-lite"/>
    </source>
</evidence>
<dbReference type="Proteomes" id="UP001148614">
    <property type="component" value="Unassembled WGS sequence"/>
</dbReference>
<feature type="region of interest" description="Disordered" evidence="1">
    <location>
        <begin position="85"/>
        <end position="110"/>
    </location>
</feature>
<evidence type="ECO:0000313" key="2">
    <source>
        <dbReference type="EMBL" id="KAJ3580194.1"/>
    </source>
</evidence>
<accession>A0A9W8TS33</accession>
<gene>
    <name evidence="2" type="ORF">NPX13_g370</name>
</gene>
<feature type="region of interest" description="Disordered" evidence="1">
    <location>
        <begin position="1"/>
        <end position="29"/>
    </location>
</feature>
<keyword evidence="3" id="KW-1185">Reference proteome</keyword>
<name>A0A9W8TS33_9PEZI</name>
<organism evidence="2 3">
    <name type="scientific">Xylaria arbuscula</name>
    <dbReference type="NCBI Taxonomy" id="114810"/>
    <lineage>
        <taxon>Eukaryota</taxon>
        <taxon>Fungi</taxon>
        <taxon>Dikarya</taxon>
        <taxon>Ascomycota</taxon>
        <taxon>Pezizomycotina</taxon>
        <taxon>Sordariomycetes</taxon>
        <taxon>Xylariomycetidae</taxon>
        <taxon>Xylariales</taxon>
        <taxon>Xylariaceae</taxon>
        <taxon>Xylaria</taxon>
    </lineage>
</organism>
<proteinExistence type="predicted"/>
<reference evidence="2" key="1">
    <citation type="submission" date="2022-07" db="EMBL/GenBank/DDBJ databases">
        <title>Genome Sequence of Xylaria arbuscula.</title>
        <authorList>
            <person name="Buettner E."/>
        </authorList>
    </citation>
    <scope>NUCLEOTIDE SEQUENCE</scope>
    <source>
        <strain evidence="2">VT107</strain>
    </source>
</reference>
<comment type="caution">
    <text evidence="2">The sequence shown here is derived from an EMBL/GenBank/DDBJ whole genome shotgun (WGS) entry which is preliminary data.</text>
</comment>
<evidence type="ECO:0000313" key="3">
    <source>
        <dbReference type="Proteomes" id="UP001148614"/>
    </source>
</evidence>
<dbReference type="AlphaFoldDB" id="A0A9W8TS33"/>
<feature type="compositionally biased region" description="Basic and acidic residues" evidence="1">
    <location>
        <begin position="1"/>
        <end position="13"/>
    </location>
</feature>
<sequence length="110" mass="11771">MVEDDRRCFKHAPEPPMQRRGPEGYLPLGITQSDQQKEIHVEPRDTELAGGAAGAAAAAWSCHASRPPLTYSVLCCILLAGGVSTRASAGRDDPKTPGWETGDSGRNNQQ</sequence>
<dbReference type="EMBL" id="JANPWZ010000023">
    <property type="protein sequence ID" value="KAJ3580194.1"/>
    <property type="molecule type" value="Genomic_DNA"/>
</dbReference>
<protein>
    <submittedName>
        <fullName evidence="2">Uncharacterized protein</fullName>
    </submittedName>
</protein>